<reference evidence="9" key="1">
    <citation type="submission" date="2017-08" db="EMBL/GenBank/DDBJ databases">
        <authorList>
            <person name="Varghese N."/>
            <person name="Submissions S."/>
        </authorList>
    </citation>
    <scope>NUCLEOTIDE SEQUENCE [LARGE SCALE GENOMIC DNA]</scope>
    <source>
        <strain evidence="9">JA276</strain>
    </source>
</reference>
<dbReference type="InterPro" id="IPR050638">
    <property type="entry name" value="AA-Vitamin_Transporters"/>
</dbReference>
<comment type="similarity">
    <text evidence="2">Belongs to the EamA transporter family.</text>
</comment>
<keyword evidence="5 6" id="KW-0472">Membrane</keyword>
<evidence type="ECO:0000256" key="1">
    <source>
        <dbReference type="ARBA" id="ARBA00004141"/>
    </source>
</evidence>
<evidence type="ECO:0000259" key="7">
    <source>
        <dbReference type="Pfam" id="PF00892"/>
    </source>
</evidence>
<dbReference type="RefSeq" id="WP_097069951.1">
    <property type="nucleotide sequence ID" value="NZ_OBMT01000005.1"/>
</dbReference>
<gene>
    <name evidence="8" type="ORF">SAMN05877831_105195</name>
</gene>
<feature type="transmembrane region" description="Helical" evidence="6">
    <location>
        <begin position="138"/>
        <end position="155"/>
    </location>
</feature>
<proteinExistence type="inferred from homology"/>
<name>A0A285SGG7_9RHOB</name>
<feature type="transmembrane region" description="Helical" evidence="6">
    <location>
        <begin position="12"/>
        <end position="40"/>
    </location>
</feature>
<organism evidence="8 9">
    <name type="scientific">Rhodobacter maris</name>
    <dbReference type="NCBI Taxonomy" id="446682"/>
    <lineage>
        <taxon>Bacteria</taxon>
        <taxon>Pseudomonadati</taxon>
        <taxon>Pseudomonadota</taxon>
        <taxon>Alphaproteobacteria</taxon>
        <taxon>Rhodobacterales</taxon>
        <taxon>Rhodobacter group</taxon>
        <taxon>Rhodobacter</taxon>
    </lineage>
</organism>
<feature type="transmembrane region" description="Helical" evidence="6">
    <location>
        <begin position="82"/>
        <end position="101"/>
    </location>
</feature>
<feature type="domain" description="EamA" evidence="7">
    <location>
        <begin position="36"/>
        <end position="154"/>
    </location>
</feature>
<dbReference type="Proteomes" id="UP000219111">
    <property type="component" value="Unassembled WGS sequence"/>
</dbReference>
<dbReference type="OrthoDB" id="9809509at2"/>
<dbReference type="AlphaFoldDB" id="A0A285SGG7"/>
<evidence type="ECO:0000313" key="9">
    <source>
        <dbReference type="Proteomes" id="UP000219111"/>
    </source>
</evidence>
<evidence type="ECO:0000256" key="2">
    <source>
        <dbReference type="ARBA" id="ARBA00007362"/>
    </source>
</evidence>
<keyword evidence="9" id="KW-1185">Reference proteome</keyword>
<dbReference type="PANTHER" id="PTHR32322">
    <property type="entry name" value="INNER MEMBRANE TRANSPORTER"/>
    <property type="match status" value="1"/>
</dbReference>
<feature type="transmembrane region" description="Helical" evidence="6">
    <location>
        <begin position="52"/>
        <end position="70"/>
    </location>
</feature>
<evidence type="ECO:0000256" key="3">
    <source>
        <dbReference type="ARBA" id="ARBA00022692"/>
    </source>
</evidence>
<keyword evidence="3 6" id="KW-0812">Transmembrane</keyword>
<evidence type="ECO:0000256" key="6">
    <source>
        <dbReference type="SAM" id="Phobius"/>
    </source>
</evidence>
<dbReference type="Pfam" id="PF00892">
    <property type="entry name" value="EamA"/>
    <property type="match status" value="1"/>
</dbReference>
<dbReference type="PANTHER" id="PTHR32322:SF2">
    <property type="entry name" value="EAMA DOMAIN-CONTAINING PROTEIN"/>
    <property type="match status" value="1"/>
</dbReference>
<comment type="subcellular location">
    <subcellularLocation>
        <location evidence="1">Membrane</location>
        <topology evidence="1">Multi-pass membrane protein</topology>
    </subcellularLocation>
</comment>
<accession>A0A285SGG7</accession>
<dbReference type="InterPro" id="IPR037185">
    <property type="entry name" value="EmrE-like"/>
</dbReference>
<evidence type="ECO:0000313" key="8">
    <source>
        <dbReference type="EMBL" id="SOC06997.1"/>
    </source>
</evidence>
<evidence type="ECO:0000256" key="4">
    <source>
        <dbReference type="ARBA" id="ARBA00022989"/>
    </source>
</evidence>
<protein>
    <submittedName>
        <fullName evidence="8">EamA-like transporter family protein</fullName>
    </submittedName>
</protein>
<dbReference type="SUPFAM" id="SSF103481">
    <property type="entry name" value="Multidrug resistance efflux transporter EmrE"/>
    <property type="match status" value="2"/>
</dbReference>
<keyword evidence="4 6" id="KW-1133">Transmembrane helix</keyword>
<sequence length="160" mass="17223">MLGERLSAWQWLGTGIAVAGVLLVSVDSLTFGAAPLWAYGVTLGAMPVHQSLCIHSLTGAALFGLSALWIGDGLALPMTRSFVPGMVWLVFIATFLAYSVYYTALRLYPAAKVSAAIYLSPRVTMLWARALFDDPLSMVMALGLGVTRIGVFLTARRERP</sequence>
<evidence type="ECO:0000256" key="5">
    <source>
        <dbReference type="ARBA" id="ARBA00023136"/>
    </source>
</evidence>
<dbReference type="EMBL" id="OBMT01000005">
    <property type="protein sequence ID" value="SOC06997.1"/>
    <property type="molecule type" value="Genomic_DNA"/>
</dbReference>
<dbReference type="InterPro" id="IPR000620">
    <property type="entry name" value="EamA_dom"/>
</dbReference>
<dbReference type="GO" id="GO:0016020">
    <property type="term" value="C:membrane"/>
    <property type="evidence" value="ECO:0007669"/>
    <property type="project" value="UniProtKB-SubCell"/>
</dbReference>